<protein>
    <submittedName>
        <fullName evidence="2">DUF58 domain-containing protein</fullName>
    </submittedName>
</protein>
<reference evidence="2 3" key="1">
    <citation type="journal article" date="2019" name="Int. J. Syst. Evol. Microbiol.">
        <title>The Global Catalogue of Microorganisms (GCM) 10K type strain sequencing project: providing services to taxonomists for standard genome sequencing and annotation.</title>
        <authorList>
            <consortium name="The Broad Institute Genomics Platform"/>
            <consortium name="The Broad Institute Genome Sequencing Center for Infectious Disease"/>
            <person name="Wu L."/>
            <person name="Ma J."/>
        </authorList>
    </citation>
    <scope>NUCLEOTIDE SEQUENCE [LARGE SCALE GENOMIC DNA]</scope>
    <source>
        <strain evidence="2 3">JCM 15896</strain>
    </source>
</reference>
<keyword evidence="3" id="KW-1185">Reference proteome</keyword>
<dbReference type="SUPFAM" id="SSF53300">
    <property type="entry name" value="vWA-like"/>
    <property type="match status" value="1"/>
</dbReference>
<comment type="caution">
    <text evidence="2">The sequence shown here is derived from an EMBL/GenBank/DDBJ whole genome shotgun (WGS) entry which is preliminary data.</text>
</comment>
<dbReference type="InterPro" id="IPR002881">
    <property type="entry name" value="DUF58"/>
</dbReference>
<dbReference type="EMBL" id="BAAAFD010000008">
    <property type="protein sequence ID" value="GAA0858457.1"/>
    <property type="molecule type" value="Genomic_DNA"/>
</dbReference>
<dbReference type="PANTHER" id="PTHR33608">
    <property type="entry name" value="BLL2464 PROTEIN"/>
    <property type="match status" value="1"/>
</dbReference>
<dbReference type="Proteomes" id="UP001500359">
    <property type="component" value="Unassembled WGS sequence"/>
</dbReference>
<evidence type="ECO:0000313" key="3">
    <source>
        <dbReference type="Proteomes" id="UP001500359"/>
    </source>
</evidence>
<sequence length="300" mass="33875">MQSLLDPITLSRIKDLPLVAKTLAHGFLHGLHASQQRGTGVEFNQYRSYEPGDPLAQIDWKLFARSDKYFVSEAQRESDIRVWLILDASASMLQISQKTKQQGGWNKLQYAKSLLATIAYLAQHQGDAVGLLSASSQAVSYLPANTGQRHWRRLLVNLHNISSGGQFPDIESLRAHIASVRSQGLVIVASDFYQHNQELVSFISGLSNRKTDVIAVQLECDDEIDFPYKGQIRFEDLESQKQTLLWAQHAKKDYLSARDSFNLELENTLTASHIQLLRANIDRPMDSTLLDFLRARQKLA</sequence>
<name>A0ABN1LNZ0_9ALTE</name>
<proteinExistence type="predicted"/>
<evidence type="ECO:0000259" key="1">
    <source>
        <dbReference type="Pfam" id="PF01882"/>
    </source>
</evidence>
<gene>
    <name evidence="2" type="ORF">GCM10009114_28160</name>
</gene>
<accession>A0ABN1LNZ0</accession>
<feature type="domain" description="DUF58" evidence="1">
    <location>
        <begin position="45"/>
        <end position="247"/>
    </location>
</feature>
<evidence type="ECO:0000313" key="2">
    <source>
        <dbReference type="EMBL" id="GAA0858457.1"/>
    </source>
</evidence>
<dbReference type="InterPro" id="IPR036465">
    <property type="entry name" value="vWFA_dom_sf"/>
</dbReference>
<organism evidence="2 3">
    <name type="scientific">Aliiglaciecola litoralis</name>
    <dbReference type="NCBI Taxonomy" id="582857"/>
    <lineage>
        <taxon>Bacteria</taxon>
        <taxon>Pseudomonadati</taxon>
        <taxon>Pseudomonadota</taxon>
        <taxon>Gammaproteobacteria</taxon>
        <taxon>Alteromonadales</taxon>
        <taxon>Alteromonadaceae</taxon>
        <taxon>Aliiglaciecola</taxon>
    </lineage>
</organism>
<dbReference type="Gene3D" id="3.40.50.410">
    <property type="entry name" value="von Willebrand factor, type A domain"/>
    <property type="match status" value="1"/>
</dbReference>
<dbReference type="Pfam" id="PF01882">
    <property type="entry name" value="DUF58"/>
    <property type="match status" value="1"/>
</dbReference>
<dbReference type="RefSeq" id="WP_343861036.1">
    <property type="nucleotide sequence ID" value="NZ_BAAAFD010000008.1"/>
</dbReference>
<dbReference type="PANTHER" id="PTHR33608:SF7">
    <property type="entry name" value="DUF58 DOMAIN-CONTAINING PROTEIN"/>
    <property type="match status" value="1"/>
</dbReference>